<proteinExistence type="predicted"/>
<evidence type="ECO:0000313" key="2">
    <source>
        <dbReference type="EMBL" id="KMQ87640.1"/>
    </source>
</evidence>
<dbReference type="Proteomes" id="UP000036403">
    <property type="component" value="Unassembled WGS sequence"/>
</dbReference>
<dbReference type="EMBL" id="LBMM01010159">
    <property type="protein sequence ID" value="KMQ87640.1"/>
    <property type="molecule type" value="Genomic_DNA"/>
</dbReference>
<dbReference type="OrthoDB" id="7555318at2759"/>
<evidence type="ECO:0000313" key="3">
    <source>
        <dbReference type="Proteomes" id="UP000036403"/>
    </source>
</evidence>
<gene>
    <name evidence="2" type="ORF">RF55_13024</name>
</gene>
<feature type="region of interest" description="Disordered" evidence="1">
    <location>
        <begin position="1"/>
        <end position="25"/>
    </location>
</feature>
<comment type="caution">
    <text evidence="2">The sequence shown here is derived from an EMBL/GenBank/DDBJ whole genome shotgun (WGS) entry which is preliminary data.</text>
</comment>
<keyword evidence="3" id="KW-1185">Reference proteome</keyword>
<accession>A0A0J7N4Q8</accession>
<organism evidence="2 3">
    <name type="scientific">Lasius niger</name>
    <name type="common">Black garden ant</name>
    <dbReference type="NCBI Taxonomy" id="67767"/>
    <lineage>
        <taxon>Eukaryota</taxon>
        <taxon>Metazoa</taxon>
        <taxon>Ecdysozoa</taxon>
        <taxon>Arthropoda</taxon>
        <taxon>Hexapoda</taxon>
        <taxon>Insecta</taxon>
        <taxon>Pterygota</taxon>
        <taxon>Neoptera</taxon>
        <taxon>Endopterygota</taxon>
        <taxon>Hymenoptera</taxon>
        <taxon>Apocrita</taxon>
        <taxon>Aculeata</taxon>
        <taxon>Formicoidea</taxon>
        <taxon>Formicidae</taxon>
        <taxon>Formicinae</taxon>
        <taxon>Lasius</taxon>
        <taxon>Lasius</taxon>
    </lineage>
</organism>
<evidence type="ECO:0000256" key="1">
    <source>
        <dbReference type="SAM" id="MobiDB-lite"/>
    </source>
</evidence>
<dbReference type="PaxDb" id="67767-A0A0J7N4Q8"/>
<reference evidence="2 3" key="1">
    <citation type="submission" date="2015-04" db="EMBL/GenBank/DDBJ databases">
        <title>Lasius niger genome sequencing.</title>
        <authorList>
            <person name="Konorov E.A."/>
            <person name="Nikitin M.A."/>
            <person name="Kirill M.V."/>
            <person name="Chang P."/>
        </authorList>
    </citation>
    <scope>NUCLEOTIDE SEQUENCE [LARGE SCALE GENOMIC DNA]</scope>
    <source>
        <tissue evidence="2">Whole</tissue>
    </source>
</reference>
<dbReference type="AlphaFoldDB" id="A0A0J7N4Q8"/>
<protein>
    <submittedName>
        <fullName evidence="2">Fis family transcriptional regulator</fullName>
    </submittedName>
</protein>
<name>A0A0J7N4Q8_LASNI</name>
<sequence>MPLEVDLKNNPRNGKSYAGATGGGPPKVIKLTEVEENLLAIVDPEAVGLDNIPEEGNFYNPMQKRPVHNNDTIPQISLICMEDQHVKQLHK</sequence>